<evidence type="ECO:0000256" key="4">
    <source>
        <dbReference type="PROSITE-ProRule" id="PRU00169"/>
    </source>
</evidence>
<evidence type="ECO:0000256" key="2">
    <source>
        <dbReference type="ARBA" id="ARBA00012438"/>
    </source>
</evidence>
<dbReference type="InterPro" id="IPR001789">
    <property type="entry name" value="Sig_transdc_resp-reg_receiver"/>
</dbReference>
<keyword evidence="6" id="KW-0472">Membrane</keyword>
<dbReference type="Gene3D" id="3.40.50.2300">
    <property type="match status" value="1"/>
</dbReference>
<dbReference type="InterPro" id="IPR005467">
    <property type="entry name" value="His_kinase_dom"/>
</dbReference>
<dbReference type="SMART" id="SM00387">
    <property type="entry name" value="HATPase_c"/>
    <property type="match status" value="1"/>
</dbReference>
<dbReference type="EC" id="2.7.13.3" evidence="2"/>
<reference evidence="9 10" key="1">
    <citation type="submission" date="2019-09" db="EMBL/GenBank/DDBJ databases">
        <title>In-depth cultivation of the pig gut microbiome towards novel bacterial diversity and tailored functional studies.</title>
        <authorList>
            <person name="Wylensek D."/>
            <person name="Hitch T.C.A."/>
            <person name="Clavel T."/>
        </authorList>
    </citation>
    <scope>NUCLEOTIDE SEQUENCE [LARGE SCALE GENOMIC DNA]</scope>
    <source>
        <strain evidence="9 10">WCA-389-WT-3C</strain>
    </source>
</reference>
<gene>
    <name evidence="9" type="ORF">FYJ30_12075</name>
</gene>
<evidence type="ECO:0000313" key="9">
    <source>
        <dbReference type="EMBL" id="MSS49011.1"/>
    </source>
</evidence>
<keyword evidence="6" id="KW-0812">Transmembrane</keyword>
<dbReference type="Pfam" id="PF00072">
    <property type="entry name" value="Response_reg"/>
    <property type="match status" value="1"/>
</dbReference>
<dbReference type="EMBL" id="VULU01000021">
    <property type="protein sequence ID" value="MSS49011.1"/>
    <property type="molecule type" value="Genomic_DNA"/>
</dbReference>
<comment type="catalytic activity">
    <reaction evidence="1">
        <text>ATP + protein L-histidine = ADP + protein N-phospho-L-histidine.</text>
        <dbReference type="EC" id="2.7.13.3"/>
    </reaction>
</comment>
<dbReference type="PANTHER" id="PTHR43547">
    <property type="entry name" value="TWO-COMPONENT HISTIDINE KINASE"/>
    <property type="match status" value="1"/>
</dbReference>
<accession>A0A7K0JG78</accession>
<dbReference type="InterPro" id="IPR004358">
    <property type="entry name" value="Sig_transdc_His_kin-like_C"/>
</dbReference>
<dbReference type="PRINTS" id="PR00344">
    <property type="entry name" value="BCTRLSENSOR"/>
</dbReference>
<dbReference type="InterPro" id="IPR003594">
    <property type="entry name" value="HATPase_dom"/>
</dbReference>
<dbReference type="Pfam" id="PF00512">
    <property type="entry name" value="HisKA"/>
    <property type="match status" value="1"/>
</dbReference>
<evidence type="ECO:0000259" key="7">
    <source>
        <dbReference type="PROSITE" id="PS50109"/>
    </source>
</evidence>
<feature type="transmembrane region" description="Helical" evidence="6">
    <location>
        <begin position="252"/>
        <end position="273"/>
    </location>
</feature>
<organism evidence="9 10">
    <name type="scientific">Phocaeicola vulgatus</name>
    <name type="common">Bacteroides vulgatus</name>
    <dbReference type="NCBI Taxonomy" id="821"/>
    <lineage>
        <taxon>Bacteria</taxon>
        <taxon>Pseudomonadati</taxon>
        <taxon>Bacteroidota</taxon>
        <taxon>Bacteroidia</taxon>
        <taxon>Bacteroidales</taxon>
        <taxon>Bacteroidaceae</taxon>
        <taxon>Phocaeicola</taxon>
    </lineage>
</organism>
<keyword evidence="3 4" id="KW-0597">Phosphoprotein</keyword>
<dbReference type="Pfam" id="PF02518">
    <property type="entry name" value="HATPase_c"/>
    <property type="match status" value="1"/>
</dbReference>
<keyword evidence="5" id="KW-0175">Coiled coil</keyword>
<dbReference type="SUPFAM" id="SSF47226">
    <property type="entry name" value="Histidine-containing phosphotransfer domain, HPT domain"/>
    <property type="match status" value="1"/>
</dbReference>
<feature type="coiled-coil region" evidence="5">
    <location>
        <begin position="273"/>
        <end position="300"/>
    </location>
</feature>
<dbReference type="PROSITE" id="PS50110">
    <property type="entry name" value="RESPONSE_REGULATORY"/>
    <property type="match status" value="1"/>
</dbReference>
<evidence type="ECO:0000259" key="8">
    <source>
        <dbReference type="PROSITE" id="PS50110"/>
    </source>
</evidence>
<dbReference type="Gene3D" id="3.30.565.10">
    <property type="entry name" value="Histidine kinase-like ATPase, C-terminal domain"/>
    <property type="match status" value="1"/>
</dbReference>
<dbReference type="CDD" id="cd00082">
    <property type="entry name" value="HisKA"/>
    <property type="match status" value="1"/>
</dbReference>
<name>A0A7K0JG78_PHOVU</name>
<dbReference type="InterPro" id="IPR011006">
    <property type="entry name" value="CheY-like_superfamily"/>
</dbReference>
<evidence type="ECO:0000256" key="1">
    <source>
        <dbReference type="ARBA" id="ARBA00000085"/>
    </source>
</evidence>
<comment type="caution">
    <text evidence="9">The sequence shown here is derived from an EMBL/GenBank/DDBJ whole genome shotgun (WGS) entry which is preliminary data.</text>
</comment>
<feature type="modified residue" description="4-aspartylphosphate" evidence="4">
    <location>
        <position position="596"/>
    </location>
</feature>
<sequence>MPFFKMMCAMVNEQKTIYFYKIIAFGYGMIVILISAIIYLYISEWRQFEKLEQEVKHINVLRQKVHDAYAKKLELAMYGETILEWEATDTLRYRSKRLQFDSLLCEFKQDYLPYRLDSLRRLLEDKEKQLFNIWTLLQVQDTLNEQLASRVPVIAYKSTQEPRKKSGGFLGLFKKKKKSTTTSKMLYTLNKDVIEKQRKQAKELDAFADSLVTRNNVLNHQLKEIISQMDATIQQDLLERERIITSTRKRGFYAITTATALMLLVIVAQILVIRKDSRKIQKKEEETDDLIRKQKQMLAENEELLNARQKMMHTITHELRIPLSSIIGYADLLDEEPDEKVQQEYMGNIKQAAERMTSQLNCLLSFFRLDCGKEEVNLTPFRLTDIAEILEAEFRTQIEAKDVGFVVDNCDDYVVIGDKERIIQIGDNLLSNALKFTDSGVITLDATYKNGTYNLFVTDTGTGMPKGELNRIFKSFERLSNAATQDGFGLGLSIVDNLVRLLGGKIRVSSDVGIGTGISVVIPVTRTDERLLNKSQEETIYPKRNYSVVAIDNNVITLNMIKAMFAQYDVACDICVNAGELIELIRNKRYDLLITDLRMPGHNGYDILELLRTSNVNNSKTIPVIVATASGSCTKEELLEKGFSDCIFKPFSKQDLLGIADRNIAYKEVSDDEPDFSSVLAYGDEVEMLDKVISVTVQDMQNFKDAAERKDLKDIDELIHHLRSSWVILNMDKPLWKLHELLKDTTLYGEEELQDAMNAVLEAGEAIIRCANEKKEVVNG</sequence>
<dbReference type="InterPro" id="IPR036890">
    <property type="entry name" value="HATPase_C_sf"/>
</dbReference>
<keyword evidence="9" id="KW-0808">Transferase</keyword>
<dbReference type="SMART" id="SM00388">
    <property type="entry name" value="HisKA"/>
    <property type="match status" value="1"/>
</dbReference>
<feature type="domain" description="Response regulatory" evidence="8">
    <location>
        <begin position="547"/>
        <end position="664"/>
    </location>
</feature>
<evidence type="ECO:0000256" key="5">
    <source>
        <dbReference type="SAM" id="Coils"/>
    </source>
</evidence>
<dbReference type="SUPFAM" id="SSF47384">
    <property type="entry name" value="Homodimeric domain of signal transducing histidine kinase"/>
    <property type="match status" value="1"/>
</dbReference>
<dbReference type="SMART" id="SM00448">
    <property type="entry name" value="REC"/>
    <property type="match status" value="1"/>
</dbReference>
<dbReference type="SUPFAM" id="SSF52172">
    <property type="entry name" value="CheY-like"/>
    <property type="match status" value="1"/>
</dbReference>
<proteinExistence type="predicted"/>
<protein>
    <recommendedName>
        <fullName evidence="2">histidine kinase</fullName>
        <ecNumber evidence="2">2.7.13.3</ecNumber>
    </recommendedName>
</protein>
<keyword evidence="9" id="KW-0418">Kinase</keyword>
<dbReference type="CDD" id="cd00075">
    <property type="entry name" value="HATPase"/>
    <property type="match status" value="1"/>
</dbReference>
<evidence type="ECO:0000256" key="3">
    <source>
        <dbReference type="ARBA" id="ARBA00022553"/>
    </source>
</evidence>
<dbReference type="SUPFAM" id="SSF55874">
    <property type="entry name" value="ATPase domain of HSP90 chaperone/DNA topoisomerase II/histidine kinase"/>
    <property type="match status" value="1"/>
</dbReference>
<dbReference type="InterPro" id="IPR036097">
    <property type="entry name" value="HisK_dim/P_sf"/>
</dbReference>
<feature type="transmembrane region" description="Helical" evidence="6">
    <location>
        <begin position="20"/>
        <end position="42"/>
    </location>
</feature>
<keyword evidence="6" id="KW-1133">Transmembrane helix</keyword>
<dbReference type="AlphaFoldDB" id="A0A7K0JG78"/>
<dbReference type="Proteomes" id="UP000460950">
    <property type="component" value="Unassembled WGS sequence"/>
</dbReference>
<dbReference type="InterPro" id="IPR036641">
    <property type="entry name" value="HPT_dom_sf"/>
</dbReference>
<dbReference type="PANTHER" id="PTHR43547:SF2">
    <property type="entry name" value="HYBRID SIGNAL TRANSDUCTION HISTIDINE KINASE C"/>
    <property type="match status" value="1"/>
</dbReference>
<dbReference type="GO" id="GO:0000155">
    <property type="term" value="F:phosphorelay sensor kinase activity"/>
    <property type="evidence" value="ECO:0007669"/>
    <property type="project" value="InterPro"/>
</dbReference>
<evidence type="ECO:0000256" key="6">
    <source>
        <dbReference type="SAM" id="Phobius"/>
    </source>
</evidence>
<dbReference type="Gene3D" id="1.10.287.130">
    <property type="match status" value="1"/>
</dbReference>
<dbReference type="PROSITE" id="PS50109">
    <property type="entry name" value="HIS_KIN"/>
    <property type="match status" value="1"/>
</dbReference>
<evidence type="ECO:0000313" key="10">
    <source>
        <dbReference type="Proteomes" id="UP000460950"/>
    </source>
</evidence>
<feature type="domain" description="Histidine kinase" evidence="7">
    <location>
        <begin position="314"/>
        <end position="526"/>
    </location>
</feature>
<dbReference type="InterPro" id="IPR003661">
    <property type="entry name" value="HisK_dim/P_dom"/>
</dbReference>